<keyword evidence="4 5" id="KW-0472">Membrane</keyword>
<keyword evidence="3 5" id="KW-1133">Transmembrane helix</keyword>
<evidence type="ECO:0000256" key="5">
    <source>
        <dbReference type="SAM" id="Phobius"/>
    </source>
</evidence>
<dbReference type="InterPro" id="IPR052770">
    <property type="entry name" value="Cobalt_transport_CbiQ"/>
</dbReference>
<dbReference type="CDD" id="cd16914">
    <property type="entry name" value="EcfT"/>
    <property type="match status" value="1"/>
</dbReference>
<keyword evidence="7" id="KW-1185">Reference proteome</keyword>
<dbReference type="AlphaFoldDB" id="A0A1H9CI10"/>
<keyword evidence="2 5" id="KW-0812">Transmembrane</keyword>
<dbReference type="GO" id="GO:0006824">
    <property type="term" value="P:cobalt ion transport"/>
    <property type="evidence" value="ECO:0007669"/>
    <property type="project" value="TreeGrafter"/>
</dbReference>
<evidence type="ECO:0000256" key="3">
    <source>
        <dbReference type="ARBA" id="ARBA00022989"/>
    </source>
</evidence>
<feature type="transmembrane region" description="Helical" evidence="5">
    <location>
        <begin position="69"/>
        <end position="96"/>
    </location>
</feature>
<dbReference type="Pfam" id="PF02361">
    <property type="entry name" value="CbiQ"/>
    <property type="match status" value="1"/>
</dbReference>
<gene>
    <name evidence="6" type="ORF">SAMN04488558_10431</name>
</gene>
<dbReference type="GO" id="GO:0043190">
    <property type="term" value="C:ATP-binding cassette (ABC) transporter complex"/>
    <property type="evidence" value="ECO:0007669"/>
    <property type="project" value="TreeGrafter"/>
</dbReference>
<dbReference type="PANTHER" id="PTHR43723">
    <property type="entry name" value="COBALT TRANSPORT PROTEIN CBIQ"/>
    <property type="match status" value="1"/>
</dbReference>
<feature type="transmembrane region" description="Helical" evidence="5">
    <location>
        <begin position="116"/>
        <end position="135"/>
    </location>
</feature>
<feature type="transmembrane region" description="Helical" evidence="5">
    <location>
        <begin position="156"/>
        <end position="175"/>
    </location>
</feature>
<reference evidence="6 7" key="1">
    <citation type="submission" date="2016-10" db="EMBL/GenBank/DDBJ databases">
        <authorList>
            <person name="de Groot N.N."/>
        </authorList>
    </citation>
    <scope>NUCLEOTIDE SEQUENCE [LARGE SCALE GENOMIC DNA]</scope>
    <source>
        <strain evidence="6 7">DSM 15695</strain>
    </source>
</reference>
<evidence type="ECO:0000313" key="6">
    <source>
        <dbReference type="EMBL" id="SEQ00373.1"/>
    </source>
</evidence>
<feature type="transmembrane region" description="Helical" evidence="5">
    <location>
        <begin position="195"/>
        <end position="213"/>
    </location>
</feature>
<feature type="transmembrane region" description="Helical" evidence="5">
    <location>
        <begin position="6"/>
        <end position="32"/>
    </location>
</feature>
<evidence type="ECO:0000256" key="2">
    <source>
        <dbReference type="ARBA" id="ARBA00022692"/>
    </source>
</evidence>
<evidence type="ECO:0000256" key="1">
    <source>
        <dbReference type="ARBA" id="ARBA00004141"/>
    </source>
</evidence>
<comment type="subcellular location">
    <subcellularLocation>
        <location evidence="1">Membrane</location>
        <topology evidence="1">Multi-pass membrane protein</topology>
    </subcellularLocation>
</comment>
<dbReference type="EMBL" id="FOEN01000004">
    <property type="protein sequence ID" value="SEQ00373.1"/>
    <property type="molecule type" value="Genomic_DNA"/>
</dbReference>
<accession>A0A1H9CI10</accession>
<evidence type="ECO:0000256" key="4">
    <source>
        <dbReference type="ARBA" id="ARBA00023136"/>
    </source>
</evidence>
<dbReference type="STRING" id="89093.SAMN04488558_10431"/>
<feature type="transmembrane region" description="Helical" evidence="5">
    <location>
        <begin position="280"/>
        <end position="297"/>
    </location>
</feature>
<dbReference type="InterPro" id="IPR003339">
    <property type="entry name" value="ABC/ECF_trnsptr_transmembrane"/>
</dbReference>
<proteinExistence type="predicted"/>
<dbReference type="PANTHER" id="PTHR43723:SF1">
    <property type="entry name" value="COBALT TRANSPORT PROTEIN CBIQ"/>
    <property type="match status" value="1"/>
</dbReference>
<evidence type="ECO:0000313" key="7">
    <source>
        <dbReference type="Proteomes" id="UP000198833"/>
    </source>
</evidence>
<protein>
    <submittedName>
        <fullName evidence="6">Cobalt/nickel transport system permease protein</fullName>
    </submittedName>
</protein>
<dbReference type="Proteomes" id="UP000198833">
    <property type="component" value="Unassembled WGS sequence"/>
</dbReference>
<organism evidence="6 7">
    <name type="scientific">Ignavigranum ruoffiae</name>
    <dbReference type="NCBI Taxonomy" id="89093"/>
    <lineage>
        <taxon>Bacteria</taxon>
        <taxon>Bacillati</taxon>
        <taxon>Bacillota</taxon>
        <taxon>Bacilli</taxon>
        <taxon>Lactobacillales</taxon>
        <taxon>Aerococcaceae</taxon>
        <taxon>Ignavigranum</taxon>
    </lineage>
</organism>
<sequence length="298" mass="34368">MLTLLLILFWITISIGQIDNRLICLGIILLGVEQFLVKKSSHNHNIVQMETLAYQSPFRDINPLYKLSITIIALFLIIGYQSILASLFVIMCVFIFIHKFVNLSYVQIKELFTAPVMFIILSTLGIVISISHQPIEVSIRFNSWYIGLSKVSQQRGIQLACISIASVSLLINLALTTPIGDFVYALRKSKIPKSVIEIMYFIYRYIIVLNRVLNQVQESALSRLGFITYRRGFKSTMMIASKLFSQSLRLSLKSIDAMESRLYKGQVKFIVHKYQREKNIYFLIIFVILIFTLCQWGW</sequence>
<name>A0A1H9CI10_9LACT</name>